<dbReference type="OrthoDB" id="2883027at2"/>
<accession>A0A556PA40</accession>
<evidence type="ECO:0000313" key="1">
    <source>
        <dbReference type="EMBL" id="TSJ61262.1"/>
    </source>
</evidence>
<dbReference type="AlphaFoldDB" id="A0A556PA40"/>
<dbReference type="RefSeq" id="WP_144089422.1">
    <property type="nucleotide sequence ID" value="NZ_VMHE01000026.1"/>
</dbReference>
<gene>
    <name evidence="1" type="ORF">FPQ13_11220</name>
</gene>
<reference evidence="1 2" key="1">
    <citation type="submission" date="2019-07" db="EMBL/GenBank/DDBJ databases">
        <title>Allobacillus sp. nov. SKP isolated from shrimp paste of Euphausiacea.</title>
        <authorList>
            <person name="Kanchanasin P."/>
            <person name="Tanasupawat S."/>
            <person name="Shi W."/>
            <person name="Wu L."/>
            <person name="Ma J."/>
        </authorList>
    </citation>
    <scope>NUCLEOTIDE SEQUENCE [LARGE SCALE GENOMIC DNA]</scope>
    <source>
        <strain evidence="1 2">SKP4-8</strain>
    </source>
</reference>
<keyword evidence="2" id="KW-1185">Reference proteome</keyword>
<protein>
    <submittedName>
        <fullName evidence="1">Uncharacterized protein</fullName>
    </submittedName>
</protein>
<dbReference type="EMBL" id="VMHE01000026">
    <property type="protein sequence ID" value="TSJ61262.1"/>
    <property type="molecule type" value="Genomic_DNA"/>
</dbReference>
<comment type="caution">
    <text evidence="1">The sequence shown here is derived from an EMBL/GenBank/DDBJ whole genome shotgun (WGS) entry which is preliminary data.</text>
</comment>
<sequence length="152" mass="18379">MKTQSLIARQPDELKQFEMKNDRFYMISLRHVHFGPKSFKIILENKHQTLEVIYDQFDPAVPVSYYVWNFRYGTEMTRTDLQQANREYPSSANKDCYYYFKVQNSEFIEWNDITSSFKSKDFPELEHHLYFTDNDILEVLSLYEPKFVVVDK</sequence>
<evidence type="ECO:0000313" key="2">
    <source>
        <dbReference type="Proteomes" id="UP000316425"/>
    </source>
</evidence>
<proteinExistence type="predicted"/>
<dbReference type="Proteomes" id="UP000316425">
    <property type="component" value="Unassembled WGS sequence"/>
</dbReference>
<name>A0A556PA40_9BACI</name>
<organism evidence="1 2">
    <name type="scientific">Allobacillus salarius</name>
    <dbReference type="NCBI Taxonomy" id="1955272"/>
    <lineage>
        <taxon>Bacteria</taxon>
        <taxon>Bacillati</taxon>
        <taxon>Bacillota</taxon>
        <taxon>Bacilli</taxon>
        <taxon>Bacillales</taxon>
        <taxon>Bacillaceae</taxon>
        <taxon>Allobacillus</taxon>
    </lineage>
</organism>